<feature type="region of interest" description="Disordered" evidence="1">
    <location>
        <begin position="71"/>
        <end position="95"/>
    </location>
</feature>
<evidence type="ECO:0000313" key="3">
    <source>
        <dbReference type="Proteomes" id="UP001519460"/>
    </source>
</evidence>
<sequence>MPVEGFPPAVEALLETNTLTSYKIDGRGEDTVVVLRLTGGQPSDTVVTYRRKPLSQVLRDQQRAQCRNKDVARKASESVSSPGHLFMSTPRSKLQTKTDLEMKSPQHTSNILSDAAVQDARETCEFVYTDSPPPSTGEVLQYVKKCGDDSDEVLQYVKKCGDDSDEVLQYVKKCGYDSDEVLQYAKKCGYDSDEVLLYVKKCGYDSGEVLQYVKKCGYDSDEVLLYVKKCGYDSDQVLQYVGELTDKALQHCLKDGRRNSAFRKVVVDDRQQCERLMCESDDIVLVYNCVSDNAYWL</sequence>
<reference evidence="2 3" key="1">
    <citation type="journal article" date="2023" name="Sci. Data">
        <title>Genome assembly of the Korean intertidal mud-creeper Batillaria attramentaria.</title>
        <authorList>
            <person name="Patra A.K."/>
            <person name="Ho P.T."/>
            <person name="Jun S."/>
            <person name="Lee S.J."/>
            <person name="Kim Y."/>
            <person name="Won Y.J."/>
        </authorList>
    </citation>
    <scope>NUCLEOTIDE SEQUENCE [LARGE SCALE GENOMIC DNA]</scope>
    <source>
        <strain evidence="2">Wonlab-2016</strain>
    </source>
</reference>
<dbReference type="EMBL" id="JACVVK020000177">
    <property type="protein sequence ID" value="KAK7486565.1"/>
    <property type="molecule type" value="Genomic_DNA"/>
</dbReference>
<accession>A0ABD0KHS9</accession>
<proteinExistence type="predicted"/>
<dbReference type="AlphaFoldDB" id="A0ABD0KHS9"/>
<dbReference type="Proteomes" id="UP001519460">
    <property type="component" value="Unassembled WGS sequence"/>
</dbReference>
<evidence type="ECO:0000313" key="2">
    <source>
        <dbReference type="EMBL" id="KAK7486565.1"/>
    </source>
</evidence>
<keyword evidence="3" id="KW-1185">Reference proteome</keyword>
<name>A0ABD0KHS9_9CAEN</name>
<comment type="caution">
    <text evidence="2">The sequence shown here is derived from an EMBL/GenBank/DDBJ whole genome shotgun (WGS) entry which is preliminary data.</text>
</comment>
<gene>
    <name evidence="2" type="ORF">BaRGS_00022231</name>
</gene>
<evidence type="ECO:0000256" key="1">
    <source>
        <dbReference type="SAM" id="MobiDB-lite"/>
    </source>
</evidence>
<organism evidence="2 3">
    <name type="scientific">Batillaria attramentaria</name>
    <dbReference type="NCBI Taxonomy" id="370345"/>
    <lineage>
        <taxon>Eukaryota</taxon>
        <taxon>Metazoa</taxon>
        <taxon>Spiralia</taxon>
        <taxon>Lophotrochozoa</taxon>
        <taxon>Mollusca</taxon>
        <taxon>Gastropoda</taxon>
        <taxon>Caenogastropoda</taxon>
        <taxon>Sorbeoconcha</taxon>
        <taxon>Cerithioidea</taxon>
        <taxon>Batillariidae</taxon>
        <taxon>Batillaria</taxon>
    </lineage>
</organism>
<protein>
    <submittedName>
        <fullName evidence="2">Uncharacterized protein</fullName>
    </submittedName>
</protein>